<comment type="catalytic activity">
    <reaction evidence="12">
        <text>L-seryl-[protein] + ATP = O-phospho-L-seryl-[protein] + ADP + H(+)</text>
        <dbReference type="Rhea" id="RHEA:17989"/>
        <dbReference type="Rhea" id="RHEA-COMP:9863"/>
        <dbReference type="Rhea" id="RHEA-COMP:11604"/>
        <dbReference type="ChEBI" id="CHEBI:15378"/>
        <dbReference type="ChEBI" id="CHEBI:29999"/>
        <dbReference type="ChEBI" id="CHEBI:30616"/>
        <dbReference type="ChEBI" id="CHEBI:83421"/>
        <dbReference type="ChEBI" id="CHEBI:456216"/>
        <dbReference type="EC" id="2.7.11.1"/>
    </reaction>
</comment>
<feature type="domain" description="Protein kinase" evidence="13">
    <location>
        <begin position="1"/>
        <end position="161"/>
    </location>
</feature>
<evidence type="ECO:0000313" key="14">
    <source>
        <dbReference type="EMBL" id="KAG7461567.1"/>
    </source>
</evidence>
<keyword evidence="7" id="KW-0547">Nucleotide-binding</keyword>
<comment type="catalytic activity">
    <reaction evidence="11">
        <text>L-threonyl-[protein] + ATP = O-phospho-L-threonyl-[protein] + ADP + H(+)</text>
        <dbReference type="Rhea" id="RHEA:46608"/>
        <dbReference type="Rhea" id="RHEA-COMP:11060"/>
        <dbReference type="Rhea" id="RHEA-COMP:11605"/>
        <dbReference type="ChEBI" id="CHEBI:15378"/>
        <dbReference type="ChEBI" id="CHEBI:30013"/>
        <dbReference type="ChEBI" id="CHEBI:30616"/>
        <dbReference type="ChEBI" id="CHEBI:61977"/>
        <dbReference type="ChEBI" id="CHEBI:456216"/>
        <dbReference type="EC" id="2.7.11.1"/>
    </reaction>
</comment>
<dbReference type="AlphaFoldDB" id="A0A9D3PMS7"/>
<dbReference type="Gene3D" id="1.10.510.10">
    <property type="entry name" value="Transferase(Phosphotransferase) domain 1"/>
    <property type="match status" value="1"/>
</dbReference>
<gene>
    <name evidence="14" type="ORF">MATL_G00192470</name>
</gene>
<organism evidence="14 15">
    <name type="scientific">Megalops atlanticus</name>
    <name type="common">Tarpon</name>
    <name type="synonym">Clupea gigantea</name>
    <dbReference type="NCBI Taxonomy" id="7932"/>
    <lineage>
        <taxon>Eukaryota</taxon>
        <taxon>Metazoa</taxon>
        <taxon>Chordata</taxon>
        <taxon>Craniata</taxon>
        <taxon>Vertebrata</taxon>
        <taxon>Euteleostomi</taxon>
        <taxon>Actinopterygii</taxon>
        <taxon>Neopterygii</taxon>
        <taxon>Teleostei</taxon>
        <taxon>Elopiformes</taxon>
        <taxon>Megalopidae</taxon>
        <taxon>Megalops</taxon>
    </lineage>
</organism>
<dbReference type="Proteomes" id="UP001046870">
    <property type="component" value="Chromosome 17"/>
</dbReference>
<evidence type="ECO:0000256" key="11">
    <source>
        <dbReference type="ARBA" id="ARBA00047899"/>
    </source>
</evidence>
<accession>A0A9D3PMS7</accession>
<protein>
    <recommendedName>
        <fullName evidence="4">Serine/threonine-protein kinase 1</fullName>
        <ecNumber evidence="3">2.7.11.1</ecNumber>
    </recommendedName>
</protein>
<proteinExistence type="inferred from homology"/>
<evidence type="ECO:0000256" key="6">
    <source>
        <dbReference type="ARBA" id="ARBA00022679"/>
    </source>
</evidence>
<dbReference type="Pfam" id="PF00069">
    <property type="entry name" value="Pkinase"/>
    <property type="match status" value="1"/>
</dbReference>
<evidence type="ECO:0000256" key="2">
    <source>
        <dbReference type="ARBA" id="ARBA00005505"/>
    </source>
</evidence>
<comment type="subcellular location">
    <subcellularLocation>
        <location evidence="1">Host cytoplasm</location>
    </subcellularLocation>
</comment>
<dbReference type="GO" id="GO:0004674">
    <property type="term" value="F:protein serine/threonine kinase activity"/>
    <property type="evidence" value="ECO:0007669"/>
    <property type="project" value="UniProtKB-KW"/>
</dbReference>
<dbReference type="PROSITE" id="PS00108">
    <property type="entry name" value="PROTEIN_KINASE_ST"/>
    <property type="match status" value="1"/>
</dbReference>
<keyword evidence="6" id="KW-0808">Transferase</keyword>
<keyword evidence="8" id="KW-0418">Kinase</keyword>
<dbReference type="GO" id="GO:0005524">
    <property type="term" value="F:ATP binding"/>
    <property type="evidence" value="ECO:0007669"/>
    <property type="project" value="UniProtKB-KW"/>
</dbReference>
<evidence type="ECO:0000256" key="4">
    <source>
        <dbReference type="ARBA" id="ARBA00016885"/>
    </source>
</evidence>
<evidence type="ECO:0000256" key="5">
    <source>
        <dbReference type="ARBA" id="ARBA00022527"/>
    </source>
</evidence>
<dbReference type="OrthoDB" id="8596411at2759"/>
<keyword evidence="9" id="KW-0067">ATP-binding</keyword>
<evidence type="ECO:0000259" key="13">
    <source>
        <dbReference type="PROSITE" id="PS50011"/>
    </source>
</evidence>
<keyword evidence="15" id="KW-1185">Reference proteome</keyword>
<dbReference type="InterPro" id="IPR008271">
    <property type="entry name" value="Ser/Thr_kinase_AS"/>
</dbReference>
<dbReference type="GO" id="GO:0005737">
    <property type="term" value="C:cytoplasm"/>
    <property type="evidence" value="ECO:0007669"/>
    <property type="project" value="TreeGrafter"/>
</dbReference>
<comment type="caution">
    <text evidence="14">The sequence shown here is derived from an EMBL/GenBank/DDBJ whole genome shotgun (WGS) entry which is preliminary data.</text>
</comment>
<comment type="similarity">
    <text evidence="2">Belongs to the protein kinase superfamily. CAMK Ser/Thr protein kinase family. PIM subfamily.</text>
</comment>
<evidence type="ECO:0000256" key="9">
    <source>
        <dbReference type="ARBA" id="ARBA00022840"/>
    </source>
</evidence>
<dbReference type="InterPro" id="IPR011009">
    <property type="entry name" value="Kinase-like_dom_sf"/>
</dbReference>
<dbReference type="InterPro" id="IPR051138">
    <property type="entry name" value="PIM_Ser/Thr_kinase"/>
</dbReference>
<dbReference type="SUPFAM" id="SSF56112">
    <property type="entry name" value="Protein kinase-like (PK-like)"/>
    <property type="match status" value="1"/>
</dbReference>
<keyword evidence="5" id="KW-0723">Serine/threonine-protein kinase</keyword>
<evidence type="ECO:0000313" key="15">
    <source>
        <dbReference type="Proteomes" id="UP001046870"/>
    </source>
</evidence>
<dbReference type="PANTHER" id="PTHR22984:SF25">
    <property type="entry name" value="PROTEIN KINASE DOMAIN-CONTAINING PROTEIN"/>
    <property type="match status" value="1"/>
</dbReference>
<evidence type="ECO:0000256" key="8">
    <source>
        <dbReference type="ARBA" id="ARBA00022777"/>
    </source>
</evidence>
<reference evidence="14" key="1">
    <citation type="submission" date="2021-01" db="EMBL/GenBank/DDBJ databases">
        <authorList>
            <person name="Zahm M."/>
            <person name="Roques C."/>
            <person name="Cabau C."/>
            <person name="Klopp C."/>
            <person name="Donnadieu C."/>
            <person name="Jouanno E."/>
            <person name="Lampietro C."/>
            <person name="Louis A."/>
            <person name="Herpin A."/>
            <person name="Echchiki A."/>
            <person name="Berthelot C."/>
            <person name="Parey E."/>
            <person name="Roest-Crollius H."/>
            <person name="Braasch I."/>
            <person name="Postlethwait J."/>
            <person name="Bobe J."/>
            <person name="Montfort J."/>
            <person name="Bouchez O."/>
            <person name="Begum T."/>
            <person name="Mejri S."/>
            <person name="Adams A."/>
            <person name="Chen W.-J."/>
            <person name="Guiguen Y."/>
        </authorList>
    </citation>
    <scope>NUCLEOTIDE SEQUENCE</scope>
    <source>
        <strain evidence="14">YG-15Mar2019-1</strain>
        <tissue evidence="14">Brain</tissue>
    </source>
</reference>
<evidence type="ECO:0000256" key="12">
    <source>
        <dbReference type="ARBA" id="ARBA00048679"/>
    </source>
</evidence>
<dbReference type="PROSITE" id="PS50011">
    <property type="entry name" value="PROTEIN_KINASE_DOM"/>
    <property type="match status" value="1"/>
</dbReference>
<evidence type="ECO:0000256" key="1">
    <source>
        <dbReference type="ARBA" id="ARBA00004192"/>
    </source>
</evidence>
<evidence type="ECO:0000256" key="10">
    <source>
        <dbReference type="ARBA" id="ARBA00023200"/>
    </source>
</evidence>
<dbReference type="EMBL" id="JAFDVH010000017">
    <property type="protein sequence ID" value="KAG7461567.1"/>
    <property type="molecule type" value="Genomic_DNA"/>
</dbReference>
<dbReference type="PANTHER" id="PTHR22984">
    <property type="entry name" value="SERINE/THREONINE-PROTEIN KINASE PIM"/>
    <property type="match status" value="1"/>
</dbReference>
<dbReference type="EC" id="2.7.11.1" evidence="3"/>
<sequence>MPVVSICSPLYLLQVIMRQLVEAIQEVHRRGVVHRDLKPENILIESGSGGLHVHVVDFGCGSMLRERPYRKFQGTSAYTPPEWYQQNEFHAEASTVWQLGVVLYQMLSGNLPFSSTWEICHMQLDVCMEPSSDCQDLLHRCLDKKPQARPTLQDMLQHPWLQ</sequence>
<evidence type="ECO:0000256" key="3">
    <source>
        <dbReference type="ARBA" id="ARBA00012513"/>
    </source>
</evidence>
<name>A0A9D3PMS7_MEGAT</name>
<dbReference type="SMART" id="SM00220">
    <property type="entry name" value="S_TKc"/>
    <property type="match status" value="1"/>
</dbReference>
<evidence type="ECO:0000256" key="7">
    <source>
        <dbReference type="ARBA" id="ARBA00022741"/>
    </source>
</evidence>
<dbReference type="InterPro" id="IPR000719">
    <property type="entry name" value="Prot_kinase_dom"/>
</dbReference>
<keyword evidence="10" id="KW-1035">Host cytoplasm</keyword>